<dbReference type="SUPFAM" id="SSF53850">
    <property type="entry name" value="Periplasmic binding protein-like II"/>
    <property type="match status" value="1"/>
</dbReference>
<dbReference type="Pfam" id="PF00496">
    <property type="entry name" value="SBP_bac_5"/>
    <property type="match status" value="1"/>
</dbReference>
<dbReference type="AlphaFoldDB" id="A0A6N7LY66"/>
<feature type="domain" description="Solute-binding protein family 5" evidence="3">
    <location>
        <begin position="127"/>
        <end position="519"/>
    </location>
</feature>
<dbReference type="PANTHER" id="PTHR30290:SF64">
    <property type="entry name" value="ABC TRANSPORTER PERIPLASMIC BINDING PROTEIN"/>
    <property type="match status" value="1"/>
</dbReference>
<evidence type="ECO:0000256" key="1">
    <source>
        <dbReference type="ARBA" id="ARBA00022729"/>
    </source>
</evidence>
<dbReference type="CDD" id="cd08497">
    <property type="entry name" value="MbnE-like"/>
    <property type="match status" value="1"/>
</dbReference>
<dbReference type="InterPro" id="IPR039424">
    <property type="entry name" value="SBP_5"/>
</dbReference>
<dbReference type="Gene3D" id="3.40.190.10">
    <property type="entry name" value="Periplasmic binding protein-like II"/>
    <property type="match status" value="1"/>
</dbReference>
<comment type="caution">
    <text evidence="4">The sequence shown here is derived from an EMBL/GenBank/DDBJ whole genome shotgun (WGS) entry which is preliminary data.</text>
</comment>
<name>A0A6N7LY66_9GAMM</name>
<feature type="chain" id="PRO_5026933246" evidence="2">
    <location>
        <begin position="28"/>
        <end position="616"/>
    </location>
</feature>
<evidence type="ECO:0000313" key="4">
    <source>
        <dbReference type="EMBL" id="MQX54114.1"/>
    </source>
</evidence>
<dbReference type="GO" id="GO:1904680">
    <property type="term" value="F:peptide transmembrane transporter activity"/>
    <property type="evidence" value="ECO:0007669"/>
    <property type="project" value="TreeGrafter"/>
</dbReference>
<dbReference type="GO" id="GO:0042884">
    <property type="term" value="P:microcin transport"/>
    <property type="evidence" value="ECO:0007669"/>
    <property type="project" value="TreeGrafter"/>
</dbReference>
<dbReference type="InterPro" id="IPR000914">
    <property type="entry name" value="SBP_5_dom"/>
</dbReference>
<dbReference type="GO" id="GO:0043190">
    <property type="term" value="C:ATP-binding cassette (ABC) transporter complex"/>
    <property type="evidence" value="ECO:0007669"/>
    <property type="project" value="InterPro"/>
</dbReference>
<dbReference type="RefSeq" id="WP_153501425.1">
    <property type="nucleotide sequence ID" value="NZ_WIRE01000001.1"/>
</dbReference>
<organism evidence="4 5">
    <name type="scientific">Alcanivorax sediminis</name>
    <dbReference type="NCBI Taxonomy" id="2663008"/>
    <lineage>
        <taxon>Bacteria</taxon>
        <taxon>Pseudomonadati</taxon>
        <taxon>Pseudomonadota</taxon>
        <taxon>Gammaproteobacteria</taxon>
        <taxon>Oceanospirillales</taxon>
        <taxon>Alcanivoracaceae</taxon>
        <taxon>Alcanivorax</taxon>
    </lineage>
</organism>
<dbReference type="EMBL" id="WIRE01000001">
    <property type="protein sequence ID" value="MQX54114.1"/>
    <property type="molecule type" value="Genomic_DNA"/>
</dbReference>
<feature type="signal peptide" evidence="2">
    <location>
        <begin position="1"/>
        <end position="27"/>
    </location>
</feature>
<dbReference type="PANTHER" id="PTHR30290">
    <property type="entry name" value="PERIPLASMIC BINDING COMPONENT OF ABC TRANSPORTER"/>
    <property type="match status" value="1"/>
</dbReference>
<evidence type="ECO:0000256" key="2">
    <source>
        <dbReference type="SAM" id="SignalP"/>
    </source>
</evidence>
<dbReference type="PIRSF" id="PIRSF002741">
    <property type="entry name" value="MppA"/>
    <property type="match status" value="1"/>
</dbReference>
<gene>
    <name evidence="4" type="ORF">GFN93_12715</name>
</gene>
<dbReference type="GO" id="GO:0030288">
    <property type="term" value="C:outer membrane-bounded periplasmic space"/>
    <property type="evidence" value="ECO:0007669"/>
    <property type="project" value="TreeGrafter"/>
</dbReference>
<evidence type="ECO:0000313" key="5">
    <source>
        <dbReference type="Proteomes" id="UP000469421"/>
    </source>
</evidence>
<reference evidence="4 5" key="1">
    <citation type="submission" date="2019-10" db="EMBL/GenBank/DDBJ databases">
        <title>Alcanivorax sp.PA15-N-34 draft genome sequence.</title>
        <authorList>
            <person name="Liao X."/>
            <person name="Shao Z."/>
        </authorList>
    </citation>
    <scope>NUCLEOTIDE SEQUENCE [LARGE SCALE GENOMIC DNA]</scope>
    <source>
        <strain evidence="4 5">PA15-N-34</strain>
    </source>
</reference>
<keyword evidence="5" id="KW-1185">Reference proteome</keyword>
<protein>
    <submittedName>
        <fullName evidence="4">ABC transporter substrate-binding protein</fullName>
    </submittedName>
</protein>
<dbReference type="GO" id="GO:0015833">
    <property type="term" value="P:peptide transport"/>
    <property type="evidence" value="ECO:0007669"/>
    <property type="project" value="TreeGrafter"/>
</dbReference>
<evidence type="ECO:0000259" key="3">
    <source>
        <dbReference type="Pfam" id="PF00496"/>
    </source>
</evidence>
<dbReference type="Gene3D" id="3.10.105.10">
    <property type="entry name" value="Dipeptide-binding Protein, Domain 3"/>
    <property type="match status" value="1"/>
</dbReference>
<proteinExistence type="predicted"/>
<accession>A0A6N7LY66</accession>
<dbReference type="InterPro" id="IPR030678">
    <property type="entry name" value="Peptide/Ni-bd"/>
</dbReference>
<dbReference type="Proteomes" id="UP000469421">
    <property type="component" value="Unassembled WGS sequence"/>
</dbReference>
<keyword evidence="1 2" id="KW-0732">Signal</keyword>
<sequence length="616" mass="70165">MIFANPTKTFFASLFCLCFSLTSLAQAEEPNITRSHGYHPFGDLKYPAGFPHFDYVNPNAPKGGTITLFGSGTFDSLNPYILKGISPADTPGIQMYGVTEIADSLLMGSQPHNPLGDEAGAAYGLIADWIEYPEDRSWCIFHIRDKARFHDGEAIRADDVVFSFNILRDKGHPEYSLRLSDVKAVEALDAQTVKFTFIEGRRDLPLVVGAIPILPSHYWQTHDFERTTLEPPVSSGPYRVTDIKGGKQVTFERVKDYWAKDLPVNLGRHNFDKVVFEFYRDADVGFEAFKSGGYDLHYTYSSKRWATQFDFAALKDGRVKREEIAHKVPRPVQAFFFNTRHAPFDDPRVREAASLLFDFEWSNRNLFADAYTRTVSWFPNSPFTAPVPASEAEQSLLKDFTKQLPEQYFSASITPPVNDGTGQIRNRMREALALLKESGWQLKNNVLVNKQGQPLKFTVLNYHNPGIYRILAPWFKNLKRLGIEADYREVDPAAYKQKLDNFEYDVVLFVLPMRDYPGPELKDYFLSSSATIPGSRNLAGISDPVVDFLVGEALSASSEADYTLALQALDRRLRYQHYGVLNYHIRHHRVAWWDKFARPAEPIPYGLGLDTWWMKK</sequence>